<keyword evidence="4" id="KW-0689">Ribosomal protein</keyword>
<dbReference type="GO" id="GO:0005840">
    <property type="term" value="C:ribosome"/>
    <property type="evidence" value="ECO:0007669"/>
    <property type="project" value="UniProtKB-KW"/>
</dbReference>
<reference evidence="4" key="1">
    <citation type="submission" date="2022-01" db="EMBL/GenBank/DDBJ databases">
        <title>Corynebacterium sp. nov isolated from isolated from the feces of the greater white-fronted geese (Anser albifrons) at Poyang Lake, PR China.</title>
        <authorList>
            <person name="Liu Q."/>
        </authorList>
    </citation>
    <scope>NUCLEOTIDE SEQUENCE</scope>
    <source>
        <strain evidence="4">JCM 32435</strain>
    </source>
</reference>
<dbReference type="NCBIfam" id="TIGR01575">
    <property type="entry name" value="rimI"/>
    <property type="match status" value="1"/>
</dbReference>
<evidence type="ECO:0000259" key="3">
    <source>
        <dbReference type="PROSITE" id="PS51186"/>
    </source>
</evidence>
<comment type="caution">
    <text evidence="4">The sequence shown here is derived from an EMBL/GenBank/DDBJ whole genome shotgun (WGS) entry which is preliminary data.</text>
</comment>
<dbReference type="EMBL" id="JAKGSI010000001">
    <property type="protein sequence ID" value="MCF4005964.1"/>
    <property type="molecule type" value="Genomic_DNA"/>
</dbReference>
<dbReference type="InterPro" id="IPR000182">
    <property type="entry name" value="GNAT_dom"/>
</dbReference>
<protein>
    <submittedName>
        <fullName evidence="4">Ribosomal protein S18-alanine N-acetyltransferase</fullName>
        <ecNumber evidence="4">2.3.1.266</ecNumber>
    </submittedName>
</protein>
<dbReference type="Pfam" id="PF00583">
    <property type="entry name" value="Acetyltransf_1"/>
    <property type="match status" value="1"/>
</dbReference>
<dbReference type="PROSITE" id="PS51186">
    <property type="entry name" value="GNAT"/>
    <property type="match status" value="1"/>
</dbReference>
<dbReference type="InterPro" id="IPR050832">
    <property type="entry name" value="Bact_Acetyltransf"/>
</dbReference>
<gene>
    <name evidence="4" type="primary">rimI</name>
    <name evidence="4" type="ORF">L1O03_02075</name>
</gene>
<evidence type="ECO:0000313" key="4">
    <source>
        <dbReference type="EMBL" id="MCF4005964.1"/>
    </source>
</evidence>
<dbReference type="SUPFAM" id="SSF55729">
    <property type="entry name" value="Acyl-CoA N-acyltransferases (Nat)"/>
    <property type="match status" value="1"/>
</dbReference>
<keyword evidence="5" id="KW-1185">Reference proteome</keyword>
<dbReference type="EC" id="2.3.1.266" evidence="4"/>
<dbReference type="Proteomes" id="UP001139336">
    <property type="component" value="Unassembled WGS sequence"/>
</dbReference>
<dbReference type="CDD" id="cd04301">
    <property type="entry name" value="NAT_SF"/>
    <property type="match status" value="1"/>
</dbReference>
<dbReference type="Gene3D" id="3.40.630.30">
    <property type="match status" value="1"/>
</dbReference>
<dbReference type="RefSeq" id="WP_236117750.1">
    <property type="nucleotide sequence ID" value="NZ_JAKGSI010000001.1"/>
</dbReference>
<dbReference type="AlphaFoldDB" id="A0A9X1QMG3"/>
<sequence length="159" mass="17239">MTWMLRELTVADIPRVAELEQLLFPGDDPWSAQAFREELAQPHTFYVVACSEERPGDVVGYAGLAVMGPTTAPECEVHTIGVDPALQGQGIGRLLLGNLLAVADALRAPIFLEVRTDNAPARGLYESVGFEALGIRKNYYQPSGADAVTMRRPAVEQEG</sequence>
<evidence type="ECO:0000313" key="5">
    <source>
        <dbReference type="Proteomes" id="UP001139336"/>
    </source>
</evidence>
<proteinExistence type="predicted"/>
<keyword evidence="1 4" id="KW-0808">Transferase</keyword>
<accession>A0A9X1QMG3</accession>
<dbReference type="InterPro" id="IPR006464">
    <property type="entry name" value="AcTrfase_RimI/Ard1"/>
</dbReference>
<evidence type="ECO:0000256" key="1">
    <source>
        <dbReference type="ARBA" id="ARBA00022679"/>
    </source>
</evidence>
<dbReference type="GO" id="GO:0008999">
    <property type="term" value="F:protein-N-terminal-alanine acetyltransferase activity"/>
    <property type="evidence" value="ECO:0007669"/>
    <property type="project" value="UniProtKB-EC"/>
</dbReference>
<dbReference type="InterPro" id="IPR016181">
    <property type="entry name" value="Acyl_CoA_acyltransferase"/>
</dbReference>
<name>A0A9X1QMG3_9CORY</name>
<keyword evidence="2 4" id="KW-0012">Acyltransferase</keyword>
<organism evidence="4 5">
    <name type="scientific">Corynebacterium uropygiale</name>
    <dbReference type="NCBI Taxonomy" id="1775911"/>
    <lineage>
        <taxon>Bacteria</taxon>
        <taxon>Bacillati</taxon>
        <taxon>Actinomycetota</taxon>
        <taxon>Actinomycetes</taxon>
        <taxon>Mycobacteriales</taxon>
        <taxon>Corynebacteriaceae</taxon>
        <taxon>Corynebacterium</taxon>
    </lineage>
</organism>
<feature type="domain" description="N-acetyltransferase" evidence="3">
    <location>
        <begin position="3"/>
        <end position="155"/>
    </location>
</feature>
<keyword evidence="4" id="KW-0687">Ribonucleoprotein</keyword>
<evidence type="ECO:0000256" key="2">
    <source>
        <dbReference type="ARBA" id="ARBA00023315"/>
    </source>
</evidence>
<dbReference type="PANTHER" id="PTHR43877">
    <property type="entry name" value="AMINOALKYLPHOSPHONATE N-ACETYLTRANSFERASE-RELATED-RELATED"/>
    <property type="match status" value="1"/>
</dbReference>